<evidence type="ECO:0000313" key="1">
    <source>
        <dbReference type="EMBL" id="GAV49022.1"/>
    </source>
</evidence>
<dbReference type="PANTHER" id="PTHR17985:SF8">
    <property type="entry name" value="TRANSPORT AND GOLGI ORGANIZATION PROTEIN 2 HOMOLOG"/>
    <property type="match status" value="1"/>
</dbReference>
<dbReference type="GO" id="GO:0009306">
    <property type="term" value="P:protein secretion"/>
    <property type="evidence" value="ECO:0007669"/>
    <property type="project" value="TreeGrafter"/>
</dbReference>
<dbReference type="Proteomes" id="UP000187013">
    <property type="component" value="Unassembled WGS sequence"/>
</dbReference>
<dbReference type="eggNOG" id="KOG2342">
    <property type="taxonomic scope" value="Eukaryota"/>
</dbReference>
<dbReference type="AlphaFoldDB" id="A0A1Q3A029"/>
<dbReference type="PANTHER" id="PTHR17985">
    <property type="entry name" value="SER/THR-RICH PROTEIN T10 IN DGCR REGION"/>
    <property type="match status" value="1"/>
</dbReference>
<protein>
    <recommendedName>
        <fullName evidence="3">Transport and Golgi organization protein 2</fullName>
    </recommendedName>
</protein>
<dbReference type="GO" id="GO:0005794">
    <property type="term" value="C:Golgi apparatus"/>
    <property type="evidence" value="ECO:0007669"/>
    <property type="project" value="TreeGrafter"/>
</dbReference>
<sequence>MCLLLASRSHPDYELVLISNRDEFFGREAHIACWQDDGYILCPYDVPQSIDSHKFGTWCGINKDGRVGTVLNLKLDQGAQRGHPLHLSSRGKVPTAFLSQHDLDWEQWNSYNKFANQFSELDNTGDFNFFYGDCKNGQYKIIDSLRQTHDVLTNNESQDDSSYMVVSNDVYRYQGEETWPKVQLAKKNLRKLIEDNVNEDQDSFISKCFQVASTSPGLDWQSEELLKSSDVTKQSIFVPPLKFPPDLNLGTTTHAGFYGTRSQIVLLVSKDRQKVTFVERVLHNSDEQVSQRSPDHPAEQLKFQFDLN</sequence>
<comment type="caution">
    <text evidence="1">The sequence shown here is derived from an EMBL/GenBank/DDBJ whole genome shotgun (WGS) entry which is preliminary data.</text>
</comment>
<dbReference type="GO" id="GO:0007030">
    <property type="term" value="P:Golgi organization"/>
    <property type="evidence" value="ECO:0007669"/>
    <property type="project" value="TreeGrafter"/>
</dbReference>
<dbReference type="EMBL" id="BDGX01000014">
    <property type="protein sequence ID" value="GAV49022.1"/>
    <property type="molecule type" value="Genomic_DNA"/>
</dbReference>
<name>A0A1Q3A029_ZYGRO</name>
<dbReference type="InterPro" id="IPR008551">
    <property type="entry name" value="TANGO2"/>
</dbReference>
<organism evidence="1 2">
    <name type="scientific">Zygosaccharomyces rouxii</name>
    <dbReference type="NCBI Taxonomy" id="4956"/>
    <lineage>
        <taxon>Eukaryota</taxon>
        <taxon>Fungi</taxon>
        <taxon>Dikarya</taxon>
        <taxon>Ascomycota</taxon>
        <taxon>Saccharomycotina</taxon>
        <taxon>Saccharomycetes</taxon>
        <taxon>Saccharomycetales</taxon>
        <taxon>Saccharomycetaceae</taxon>
        <taxon>Zygosaccharomyces</taxon>
    </lineage>
</organism>
<accession>A0A1Q3A029</accession>
<proteinExistence type="predicted"/>
<evidence type="ECO:0008006" key="3">
    <source>
        <dbReference type="Google" id="ProtNLM"/>
    </source>
</evidence>
<dbReference type="Pfam" id="PF05742">
    <property type="entry name" value="TANGO2"/>
    <property type="match status" value="1"/>
</dbReference>
<gene>
    <name evidence="1" type="ORF">ZYGR_0N04270</name>
</gene>
<dbReference type="OrthoDB" id="191601at2759"/>
<reference evidence="1 2" key="1">
    <citation type="submission" date="2016-08" db="EMBL/GenBank/DDBJ databases">
        <title>Draft genome sequence of allopolyploid Zygosaccharomyces rouxii.</title>
        <authorList>
            <person name="Watanabe J."/>
            <person name="Uehara K."/>
            <person name="Mogi Y."/>
            <person name="Tsukioka Y."/>
        </authorList>
    </citation>
    <scope>NUCLEOTIDE SEQUENCE [LARGE SCALE GENOMIC DNA]</scope>
    <source>
        <strain evidence="1 2">NBRC 110957</strain>
    </source>
</reference>
<evidence type="ECO:0000313" key="2">
    <source>
        <dbReference type="Proteomes" id="UP000187013"/>
    </source>
</evidence>